<feature type="transmembrane region" description="Helical" evidence="8">
    <location>
        <begin position="25"/>
        <end position="45"/>
    </location>
</feature>
<feature type="transmembrane region" description="Helical" evidence="8">
    <location>
        <begin position="383"/>
        <end position="409"/>
    </location>
</feature>
<feature type="compositionally biased region" description="Polar residues" evidence="7">
    <location>
        <begin position="451"/>
        <end position="471"/>
    </location>
</feature>
<feature type="transmembrane region" description="Helical" evidence="8">
    <location>
        <begin position="51"/>
        <end position="69"/>
    </location>
</feature>
<proteinExistence type="inferred from homology"/>
<feature type="transmembrane region" description="Helical" evidence="8">
    <location>
        <begin position="131"/>
        <end position="152"/>
    </location>
</feature>
<evidence type="ECO:0000313" key="10">
    <source>
        <dbReference type="Proteomes" id="UP001165120"/>
    </source>
</evidence>
<sequence length="820" mass="90350">MPHTIECQSPVVSLTWFEKAYQPQITIRSIIAGLFIGSIVLISNFQFGLQTGWVSMMSLPSALLGFAIFETLQNHLDYKFTDVENVFVQSVAVAVGTGPLAYGFVGIIPAIEKFMTVEESGLPHGVDLSPIWKLIVWSTGLAFFGVFFAIPLRKQVVVKEKLPFPSGSATASLISVFHGTEIFDDDEILKQKNDESIDNNNSSSSLRSSSTTNLTQRSSKSASSNKVLQQEQQQQQQQQQQQEQPSPSPYQDSESASTDHIINRLTCIESQDLYQLAKTETYRENIRSLIITVSISSVYTILSYFIPQLRSLNIFGSYLSKNYLWNFQPSPAYIGQGMIMGLTTTSYMLFGTILGWAVLAPFAKYKNWAPGEIDDWKTGGQGWILWISLAVMISDSVVSFFVISLKSLFKISKKFIRKNQFFKTANSSNKSSHDKYKIYSEDDTADHNSPLLLNTDENTPGSDEEPSNSTYHGERLTNNEINDQSAILQTGGVYNSGVSIKSSTSEDDDDDLIEVDETHLISTKITVLGVIFSSILCIVSIRLVFGEIIPLYTLAVSIILALFLSILGVRALGETDLNPVSGIGKLSQLIFALIIPRDQPGAVLINLVAGGIAEAGAQQAGDLMQDLKTGHLLGASPKAQFIAQMIGTVYSIVLSSVIYKIYTSVYEIPGKIFRIPTSVIWIDCARLVTGTGLPYMADKFSIYFGIIFGCISILKNTVPSYKNKSNNKIIKFVKNYLIALPSGVAVGIGLYNIPSFTLARFLGGVISYFWLRKVNASSSNDSSKNDNRIKLIIFSSGLVLGEGIFSILNMIFTNFNVPHF</sequence>
<feature type="transmembrane region" description="Helical" evidence="8">
    <location>
        <begin position="641"/>
        <end position="662"/>
    </location>
</feature>
<dbReference type="InterPro" id="IPR004813">
    <property type="entry name" value="OPT"/>
</dbReference>
<feature type="transmembrane region" description="Helical" evidence="8">
    <location>
        <begin position="551"/>
        <end position="572"/>
    </location>
</feature>
<dbReference type="GO" id="GO:0035673">
    <property type="term" value="F:oligopeptide transmembrane transporter activity"/>
    <property type="evidence" value="ECO:0007669"/>
    <property type="project" value="InterPro"/>
</dbReference>
<keyword evidence="4 8" id="KW-0812">Transmembrane</keyword>
<name>A0A9W6T2N1_CANBO</name>
<feature type="compositionally biased region" description="Low complexity" evidence="7">
    <location>
        <begin position="199"/>
        <end position="219"/>
    </location>
</feature>
<dbReference type="PANTHER" id="PTHR31645:SF0">
    <property type="entry name" value="OLIGOPEPTIDE TRANSPORTER YGL114W-RELATED"/>
    <property type="match status" value="1"/>
</dbReference>
<dbReference type="AlphaFoldDB" id="A0A9W6T2N1"/>
<keyword evidence="6 8" id="KW-0472">Membrane</keyword>
<evidence type="ECO:0000256" key="6">
    <source>
        <dbReference type="ARBA" id="ARBA00023136"/>
    </source>
</evidence>
<keyword evidence="3" id="KW-0813">Transport</keyword>
<dbReference type="InterPro" id="IPR045035">
    <property type="entry name" value="YSL-like"/>
</dbReference>
<feature type="compositionally biased region" description="Low complexity" evidence="7">
    <location>
        <begin position="229"/>
        <end position="244"/>
    </location>
</feature>
<dbReference type="PANTHER" id="PTHR31645">
    <property type="entry name" value="OLIGOPEPTIDE TRANSPORTER YGL114W-RELATED"/>
    <property type="match status" value="1"/>
</dbReference>
<dbReference type="Pfam" id="PF03169">
    <property type="entry name" value="OPT"/>
    <property type="match status" value="1"/>
</dbReference>
<evidence type="ECO:0000256" key="7">
    <source>
        <dbReference type="SAM" id="MobiDB-lite"/>
    </source>
</evidence>
<evidence type="ECO:0000256" key="4">
    <source>
        <dbReference type="ARBA" id="ARBA00022692"/>
    </source>
</evidence>
<organism evidence="9 10">
    <name type="scientific">Candida boidinii</name>
    <name type="common">Yeast</name>
    <dbReference type="NCBI Taxonomy" id="5477"/>
    <lineage>
        <taxon>Eukaryota</taxon>
        <taxon>Fungi</taxon>
        <taxon>Dikarya</taxon>
        <taxon>Ascomycota</taxon>
        <taxon>Saccharomycotina</taxon>
        <taxon>Pichiomycetes</taxon>
        <taxon>Pichiales</taxon>
        <taxon>Pichiaceae</taxon>
        <taxon>Ogataea</taxon>
        <taxon>Ogataea/Candida clade</taxon>
    </lineage>
</organism>
<accession>A0A9W6T2N1</accession>
<comment type="similarity">
    <text evidence="2">Belongs to the oligopeptide OPT transporter family.</text>
</comment>
<feature type="region of interest" description="Disordered" evidence="7">
    <location>
        <begin position="443"/>
        <end position="475"/>
    </location>
</feature>
<comment type="subcellular location">
    <subcellularLocation>
        <location evidence="1">Membrane</location>
        <topology evidence="1">Multi-pass membrane protein</topology>
    </subcellularLocation>
</comment>
<dbReference type="NCBIfam" id="TIGR00728">
    <property type="entry name" value="OPT_sfam"/>
    <property type="match status" value="2"/>
</dbReference>
<reference evidence="9" key="1">
    <citation type="submission" date="2023-04" db="EMBL/GenBank/DDBJ databases">
        <title>Candida boidinii NBRC 10035.</title>
        <authorList>
            <person name="Ichikawa N."/>
            <person name="Sato H."/>
            <person name="Tonouchi N."/>
        </authorList>
    </citation>
    <scope>NUCLEOTIDE SEQUENCE</scope>
    <source>
        <strain evidence="9">NBRC 10035</strain>
    </source>
</reference>
<keyword evidence="10" id="KW-1185">Reference proteome</keyword>
<feature type="transmembrane region" description="Helical" evidence="8">
    <location>
        <begin position="525"/>
        <end position="545"/>
    </location>
</feature>
<gene>
    <name evidence="9" type="ORF">Cboi02_000364300</name>
</gene>
<feature type="region of interest" description="Disordered" evidence="7">
    <location>
        <begin position="193"/>
        <end position="256"/>
    </location>
</feature>
<evidence type="ECO:0000313" key="9">
    <source>
        <dbReference type="EMBL" id="GME72526.1"/>
    </source>
</evidence>
<evidence type="ECO:0000256" key="1">
    <source>
        <dbReference type="ARBA" id="ARBA00004141"/>
    </source>
</evidence>
<dbReference type="Proteomes" id="UP001165120">
    <property type="component" value="Unassembled WGS sequence"/>
</dbReference>
<protein>
    <submittedName>
        <fullName evidence="9">Unnamed protein product</fullName>
    </submittedName>
</protein>
<evidence type="ECO:0000256" key="8">
    <source>
        <dbReference type="SAM" id="Phobius"/>
    </source>
</evidence>
<feature type="transmembrane region" description="Helical" evidence="8">
    <location>
        <begin position="90"/>
        <end position="111"/>
    </location>
</feature>
<dbReference type="GO" id="GO:0000329">
    <property type="term" value="C:fungal-type vacuole membrane"/>
    <property type="evidence" value="ECO:0007669"/>
    <property type="project" value="TreeGrafter"/>
</dbReference>
<feature type="transmembrane region" description="Helical" evidence="8">
    <location>
        <begin position="346"/>
        <end position="363"/>
    </location>
</feature>
<evidence type="ECO:0000256" key="3">
    <source>
        <dbReference type="ARBA" id="ARBA00022448"/>
    </source>
</evidence>
<keyword evidence="5 8" id="KW-1133">Transmembrane helix</keyword>
<evidence type="ECO:0000256" key="5">
    <source>
        <dbReference type="ARBA" id="ARBA00022989"/>
    </source>
</evidence>
<feature type="transmembrane region" description="Helical" evidence="8">
    <location>
        <begin position="700"/>
        <end position="718"/>
    </location>
</feature>
<feature type="transmembrane region" description="Helical" evidence="8">
    <location>
        <begin position="791"/>
        <end position="812"/>
    </location>
</feature>
<evidence type="ECO:0000256" key="2">
    <source>
        <dbReference type="ARBA" id="ARBA00008807"/>
    </source>
</evidence>
<feature type="transmembrane region" description="Helical" evidence="8">
    <location>
        <begin position="738"/>
        <end position="771"/>
    </location>
</feature>
<comment type="caution">
    <text evidence="9">The sequence shown here is derived from an EMBL/GenBank/DDBJ whole genome shotgun (WGS) entry which is preliminary data.</text>
</comment>
<dbReference type="EMBL" id="BSXN01001301">
    <property type="protein sequence ID" value="GME72526.1"/>
    <property type="molecule type" value="Genomic_DNA"/>
</dbReference>